<dbReference type="Pfam" id="PF02990">
    <property type="entry name" value="EMP70"/>
    <property type="match status" value="1"/>
</dbReference>
<evidence type="ECO:0000256" key="1">
    <source>
        <dbReference type="ARBA" id="ARBA00004141"/>
    </source>
</evidence>
<proteinExistence type="inferred from homology"/>
<dbReference type="PANTHER" id="PTHR10766:SF55">
    <property type="entry name" value="TRANSMEMBRANE 9 SUPERFAMILY MEMBER 4"/>
    <property type="match status" value="1"/>
</dbReference>
<keyword evidence="4 10" id="KW-0812">Transmembrane</keyword>
<protein>
    <recommendedName>
        <fullName evidence="9">Transmembrane 9 superfamily member</fullName>
    </recommendedName>
</protein>
<keyword evidence="6" id="KW-1133">Transmembrane helix</keyword>
<evidence type="ECO:0000256" key="3">
    <source>
        <dbReference type="ARBA" id="ARBA00005227"/>
    </source>
</evidence>
<evidence type="ECO:0000256" key="8">
    <source>
        <dbReference type="ARBA" id="ARBA00023136"/>
    </source>
</evidence>
<dbReference type="AlphaFoldDB" id="A0A8E0VLN2"/>
<dbReference type="EMBL" id="LUCM01000461">
    <property type="protein sequence ID" value="KAA0200512.1"/>
    <property type="molecule type" value="Genomic_DNA"/>
</dbReference>
<dbReference type="GO" id="GO:0005794">
    <property type="term" value="C:Golgi apparatus"/>
    <property type="evidence" value="ECO:0007669"/>
    <property type="project" value="UniProtKB-SubCell"/>
</dbReference>
<evidence type="ECO:0000313" key="10">
    <source>
        <dbReference type="EMBL" id="KAA0200512.1"/>
    </source>
</evidence>
<evidence type="ECO:0000256" key="5">
    <source>
        <dbReference type="ARBA" id="ARBA00022729"/>
    </source>
</evidence>
<keyword evidence="8" id="KW-0472">Membrane</keyword>
<keyword evidence="5" id="KW-0732">Signal</keyword>
<comment type="caution">
    <text evidence="10">The sequence shown here is derived from an EMBL/GenBank/DDBJ whole genome shotgun (WGS) entry which is preliminary data.</text>
</comment>
<evidence type="ECO:0000313" key="11">
    <source>
        <dbReference type="Proteomes" id="UP000728185"/>
    </source>
</evidence>
<evidence type="ECO:0000256" key="9">
    <source>
        <dbReference type="RuleBase" id="RU363079"/>
    </source>
</evidence>
<evidence type="ECO:0000256" key="6">
    <source>
        <dbReference type="ARBA" id="ARBA00022989"/>
    </source>
</evidence>
<evidence type="ECO:0000256" key="2">
    <source>
        <dbReference type="ARBA" id="ARBA00004555"/>
    </source>
</evidence>
<sequence>MPYCTNRTMDQLLGASLYRLDGTKGGRYNHGVRIGIVVDDVPYIYNHLKFKLQYNTVDNISESNFKFEGNTCELAKGPISLKNWKVMKGDVGSLYFTYEVVWEPSDIRWASRWDVFLKSQGEQIHWFSIVNSIVIVMFLTSKSFSKVVLSLHGVLLIALSPHVIPIDCVLMATQTHPTYFIRGTFPVFTLLN</sequence>
<accession>A0A8E0VLN2</accession>
<dbReference type="GO" id="GO:0016020">
    <property type="term" value="C:membrane"/>
    <property type="evidence" value="ECO:0007669"/>
    <property type="project" value="UniProtKB-SubCell"/>
</dbReference>
<comment type="similarity">
    <text evidence="3 9">Belongs to the nonaspanin (TM9SF) (TC 9.A.2) family.</text>
</comment>
<evidence type="ECO:0000256" key="4">
    <source>
        <dbReference type="ARBA" id="ARBA00022692"/>
    </source>
</evidence>
<comment type="subcellular location">
    <subcellularLocation>
        <location evidence="2">Golgi apparatus</location>
    </subcellularLocation>
    <subcellularLocation>
        <location evidence="1">Membrane</location>
        <topology evidence="1">Multi-pass membrane protein</topology>
    </subcellularLocation>
</comment>
<organism evidence="10 11">
    <name type="scientific">Fasciolopsis buskii</name>
    <dbReference type="NCBI Taxonomy" id="27845"/>
    <lineage>
        <taxon>Eukaryota</taxon>
        <taxon>Metazoa</taxon>
        <taxon>Spiralia</taxon>
        <taxon>Lophotrochozoa</taxon>
        <taxon>Platyhelminthes</taxon>
        <taxon>Trematoda</taxon>
        <taxon>Digenea</taxon>
        <taxon>Plagiorchiida</taxon>
        <taxon>Echinostomata</taxon>
        <taxon>Echinostomatoidea</taxon>
        <taxon>Fasciolidae</taxon>
        <taxon>Fasciolopsis</taxon>
    </lineage>
</organism>
<dbReference type="OrthoDB" id="6371684at2759"/>
<gene>
    <name evidence="10" type="ORF">FBUS_11083</name>
</gene>
<reference evidence="10" key="1">
    <citation type="submission" date="2019-05" db="EMBL/GenBank/DDBJ databases">
        <title>Annotation for the trematode Fasciolopsis buski.</title>
        <authorList>
            <person name="Choi Y.-J."/>
        </authorList>
    </citation>
    <scope>NUCLEOTIDE SEQUENCE</scope>
    <source>
        <strain evidence="10">HT</strain>
        <tissue evidence="10">Whole worm</tissue>
    </source>
</reference>
<evidence type="ECO:0000256" key="7">
    <source>
        <dbReference type="ARBA" id="ARBA00023034"/>
    </source>
</evidence>
<dbReference type="InterPro" id="IPR004240">
    <property type="entry name" value="EMP70"/>
</dbReference>
<name>A0A8E0VLN2_9TREM</name>
<dbReference type="GO" id="GO:0072657">
    <property type="term" value="P:protein localization to membrane"/>
    <property type="evidence" value="ECO:0007669"/>
    <property type="project" value="TreeGrafter"/>
</dbReference>
<keyword evidence="7" id="KW-0333">Golgi apparatus</keyword>
<dbReference type="Proteomes" id="UP000728185">
    <property type="component" value="Unassembled WGS sequence"/>
</dbReference>
<dbReference type="PANTHER" id="PTHR10766">
    <property type="entry name" value="TRANSMEMBRANE 9 SUPERFAMILY PROTEIN"/>
    <property type="match status" value="1"/>
</dbReference>
<keyword evidence="11" id="KW-1185">Reference proteome</keyword>